<sequence length="66" mass="7261">MEDNHTGPDTYFALAKDSKVPKTDCRAFFIQCQVSSSKRTLGVGDSQPACRVGIHFSDPAECRSPR</sequence>
<gene>
    <name evidence="1" type="ORF">MECH1_V1_P0173</name>
</gene>
<keyword evidence="1" id="KW-0614">Plasmid</keyword>
<reference evidence="1 2" key="1">
    <citation type="submission" date="2024-04" db="EMBL/GenBank/DDBJ databases">
        <authorList>
            <person name="Cremers G."/>
        </authorList>
    </citation>
    <scope>NUCLEOTIDE SEQUENCE [LARGE SCALE GENOMIC DNA]</scope>
    <source>
        <strain evidence="1">MeCH1-AG</strain>
        <plasmid evidence="1 2">2</plasmid>
    </source>
</reference>
<organism evidence="1 2">
    <name type="scientific">Candidatus Methylocalor cossyra</name>
    <dbReference type="NCBI Taxonomy" id="3108543"/>
    <lineage>
        <taxon>Bacteria</taxon>
        <taxon>Pseudomonadati</taxon>
        <taxon>Pseudomonadota</taxon>
        <taxon>Gammaproteobacteria</taxon>
        <taxon>Methylococcales</taxon>
        <taxon>Methylococcaceae</taxon>
        <taxon>Candidatus Methylocalor</taxon>
    </lineage>
</organism>
<protein>
    <submittedName>
        <fullName evidence="1">Uncharacterized protein</fullName>
    </submittedName>
</protein>
<evidence type="ECO:0000313" key="2">
    <source>
        <dbReference type="Proteomes" id="UP001497493"/>
    </source>
</evidence>
<dbReference type="Proteomes" id="UP001497493">
    <property type="component" value="Plasmid 2"/>
</dbReference>
<name>A0ABM9NN68_9GAMM</name>
<accession>A0ABM9NN68</accession>
<keyword evidence="2" id="KW-1185">Reference proteome</keyword>
<proteinExistence type="predicted"/>
<geneLocation type="plasmid" evidence="1 2">
    <name>2</name>
</geneLocation>
<dbReference type="EMBL" id="OZ026885">
    <property type="protein sequence ID" value="CAL1242105.1"/>
    <property type="molecule type" value="Genomic_DNA"/>
</dbReference>
<evidence type="ECO:0000313" key="1">
    <source>
        <dbReference type="EMBL" id="CAL1242105.1"/>
    </source>
</evidence>